<feature type="signal peptide" evidence="1">
    <location>
        <begin position="1"/>
        <end position="17"/>
    </location>
</feature>
<organism evidence="2 3">
    <name type="scientific">Blattamonas nauphoetae</name>
    <dbReference type="NCBI Taxonomy" id="2049346"/>
    <lineage>
        <taxon>Eukaryota</taxon>
        <taxon>Metamonada</taxon>
        <taxon>Preaxostyla</taxon>
        <taxon>Oxymonadida</taxon>
        <taxon>Blattamonas</taxon>
    </lineage>
</organism>
<comment type="caution">
    <text evidence="2">The sequence shown here is derived from an EMBL/GenBank/DDBJ whole genome shotgun (WGS) entry which is preliminary data.</text>
</comment>
<protein>
    <recommendedName>
        <fullName evidence="4">Secreted protein</fullName>
    </recommendedName>
</protein>
<sequence>MVATLSFAATLAILVCGKKYIDRCIDGGDRWESRIDHVLDSSMRQKNQNTSCPQPQLPRCATRTIARHPLVDDGEHDSVKECVMVADPTLCVTRSLKWGAVRRVAKKVLWCCDAQSTDRLNLSTVHVSRVRNKETKSKPSVEATARNINLRLGVSRCSKTLDHSTRNSPRKVDLSVIVSKRPEIGSGAKMMASIVAKKLCSAGVEPRAQQSTEGLATARPNAPHVHFQKIGVLKGELQ</sequence>
<name>A0ABQ9X4J6_9EUKA</name>
<evidence type="ECO:0000313" key="2">
    <source>
        <dbReference type="EMBL" id="KAK2946513.1"/>
    </source>
</evidence>
<evidence type="ECO:0000313" key="3">
    <source>
        <dbReference type="Proteomes" id="UP001281761"/>
    </source>
</evidence>
<gene>
    <name evidence="2" type="ORF">BLNAU_18555</name>
</gene>
<keyword evidence="3" id="KW-1185">Reference proteome</keyword>
<feature type="chain" id="PRO_5046497525" description="Secreted protein" evidence="1">
    <location>
        <begin position="18"/>
        <end position="238"/>
    </location>
</feature>
<accession>A0ABQ9X4J6</accession>
<proteinExistence type="predicted"/>
<evidence type="ECO:0000256" key="1">
    <source>
        <dbReference type="SAM" id="SignalP"/>
    </source>
</evidence>
<keyword evidence="1" id="KW-0732">Signal</keyword>
<dbReference type="EMBL" id="JARBJD010000226">
    <property type="protein sequence ID" value="KAK2946513.1"/>
    <property type="molecule type" value="Genomic_DNA"/>
</dbReference>
<dbReference type="Proteomes" id="UP001281761">
    <property type="component" value="Unassembled WGS sequence"/>
</dbReference>
<reference evidence="2 3" key="1">
    <citation type="journal article" date="2022" name="bioRxiv">
        <title>Genomics of Preaxostyla Flagellates Illuminates Evolutionary Transitions and the Path Towards Mitochondrial Loss.</title>
        <authorList>
            <person name="Novak L.V.F."/>
            <person name="Treitli S.C."/>
            <person name="Pyrih J."/>
            <person name="Halakuc P."/>
            <person name="Pipaliya S.V."/>
            <person name="Vacek V."/>
            <person name="Brzon O."/>
            <person name="Soukal P."/>
            <person name="Eme L."/>
            <person name="Dacks J.B."/>
            <person name="Karnkowska A."/>
            <person name="Elias M."/>
            <person name="Hampl V."/>
        </authorList>
    </citation>
    <scope>NUCLEOTIDE SEQUENCE [LARGE SCALE GENOMIC DNA]</scope>
    <source>
        <strain evidence="2">NAU3</strain>
        <tissue evidence="2">Gut</tissue>
    </source>
</reference>
<evidence type="ECO:0008006" key="4">
    <source>
        <dbReference type="Google" id="ProtNLM"/>
    </source>
</evidence>